<evidence type="ECO:0000259" key="1">
    <source>
        <dbReference type="Pfam" id="PF12937"/>
    </source>
</evidence>
<dbReference type="SUPFAM" id="SSF81383">
    <property type="entry name" value="F-box domain"/>
    <property type="match status" value="1"/>
</dbReference>
<dbReference type="CDD" id="cd09917">
    <property type="entry name" value="F-box_SF"/>
    <property type="match status" value="1"/>
</dbReference>
<feature type="domain" description="F-box" evidence="1">
    <location>
        <begin position="5"/>
        <end position="48"/>
    </location>
</feature>
<protein>
    <submittedName>
        <fullName evidence="2">F-box domain containing protein</fullName>
    </submittedName>
</protein>
<dbReference type="RefSeq" id="YP_008437564.1">
    <property type="nucleotide sequence ID" value="NC_022098.1"/>
</dbReference>
<reference evidence="2 3" key="1">
    <citation type="journal article" date="2013" name="Science">
        <title>Pandoraviruses: amoeba viruses with genomes up to 2.5 Mb reaching that of parasitic eukaryotes.</title>
        <authorList>
            <person name="Philippe N."/>
            <person name="Legendre M."/>
            <person name="Doutre G."/>
            <person name="Coute Y."/>
            <person name="Poirot O."/>
            <person name="Lescot M."/>
            <person name="Arslan D."/>
            <person name="Seltzer V."/>
            <person name="Bertaux L."/>
            <person name="Bruley C."/>
            <person name="Garin J."/>
            <person name="Claverie J.M."/>
            <person name="Abergel C."/>
        </authorList>
    </citation>
    <scope>NUCLEOTIDE SEQUENCE [LARGE SCALE GENOMIC DNA]</scope>
</reference>
<dbReference type="Pfam" id="PF12937">
    <property type="entry name" value="F-box-like"/>
    <property type="match status" value="1"/>
</dbReference>
<dbReference type="InterPro" id="IPR036047">
    <property type="entry name" value="F-box-like_dom_sf"/>
</dbReference>
<accession>S4VVY2</accession>
<dbReference type="GeneID" id="16606280"/>
<organism evidence="2 3">
    <name type="scientific">Pandoravirus salinus</name>
    <dbReference type="NCBI Taxonomy" id="1349410"/>
    <lineage>
        <taxon>Viruses</taxon>
        <taxon>Pandoravirus</taxon>
    </lineage>
</organism>
<dbReference type="EMBL" id="KC977571">
    <property type="protein sequence ID" value="AGO84493.1"/>
    <property type="molecule type" value="Genomic_DNA"/>
</dbReference>
<dbReference type="Proteomes" id="UP000204584">
    <property type="component" value="Segment"/>
</dbReference>
<name>S4VVY2_9VIRU</name>
<dbReference type="KEGG" id="vg:16606280"/>
<dbReference type="InterPro" id="IPR001810">
    <property type="entry name" value="F-box_dom"/>
</dbReference>
<evidence type="ECO:0000313" key="2">
    <source>
        <dbReference type="EMBL" id="AGO84493.1"/>
    </source>
</evidence>
<sequence length="359" mass="40021">MQDVIDRLPTELCYHILNGSAHSVPFLDPRHRVYARQVCRTWHALLSDVAPSDAMVINAVKPLALDVGSWLSGKVLCASVLVERILALDPWDDRNALAALLAQAAPACGWTATIPRGDNVDRRRKPIADLCQTATSDPTSPVTRRPPSSTAQHLFDCAIEMVRLDRPDEVLPLVYLALHSLSPVEWSTFCRDPPLAHASLDAHQRAARTLWRHTFASGAVRVAAAFMDWTSGRAHAEAAKYDPWLRLLDLLGLEWPMGKWGEWACQAPNLDVFDVCVHRFFVDSRPVREAARHGHLGLLRRLAACEWRRMDIDDVAAHAIHGHGSRDAIDSIVTWLAAEHGYVIQRIGGRPVAEKPRYL</sequence>
<proteinExistence type="predicted"/>
<gene>
    <name evidence="2" type="ORF">psal_cds_614</name>
</gene>
<evidence type="ECO:0000313" key="3">
    <source>
        <dbReference type="Proteomes" id="UP000204584"/>
    </source>
</evidence>
<dbReference type="Gene3D" id="1.20.1280.50">
    <property type="match status" value="1"/>
</dbReference>
<keyword evidence="3" id="KW-1185">Reference proteome</keyword>